<dbReference type="EMBL" id="CAEZYF010000009">
    <property type="protein sequence ID" value="CAB4725312.1"/>
    <property type="molecule type" value="Genomic_DNA"/>
</dbReference>
<dbReference type="InterPro" id="IPR036291">
    <property type="entry name" value="NAD(P)-bd_dom_sf"/>
</dbReference>
<dbReference type="SUPFAM" id="SSF51735">
    <property type="entry name" value="NAD(P)-binding Rossmann-fold domains"/>
    <property type="match status" value="1"/>
</dbReference>
<keyword evidence="2" id="KW-0560">Oxidoreductase</keyword>
<dbReference type="PANTHER" id="PTHR24321">
    <property type="entry name" value="DEHYDROGENASES, SHORT CHAIN"/>
    <property type="match status" value="1"/>
</dbReference>
<gene>
    <name evidence="4" type="ORF">UFOPK2656_01728</name>
    <name evidence="5" type="ORF">UFOPK3099_02226</name>
    <name evidence="6" type="ORF">UFOPK3267_02764</name>
    <name evidence="7" type="ORF">UFOPK3651_01870</name>
    <name evidence="8" type="ORF">UFOPK3931_03132</name>
    <name evidence="3" type="ORF">UFOPK4189_01717</name>
</gene>
<dbReference type="InterPro" id="IPR002347">
    <property type="entry name" value="SDR_fam"/>
</dbReference>
<dbReference type="PRINTS" id="PR00081">
    <property type="entry name" value="GDHRDH"/>
</dbReference>
<proteinExistence type="inferred from homology"/>
<dbReference type="AlphaFoldDB" id="A0A6J6A8L1"/>
<dbReference type="FunFam" id="3.40.50.720:FF:000084">
    <property type="entry name" value="Short-chain dehydrogenase reductase"/>
    <property type="match status" value="1"/>
</dbReference>
<evidence type="ECO:0000313" key="3">
    <source>
        <dbReference type="EMBL" id="CAB4363948.1"/>
    </source>
</evidence>
<dbReference type="Pfam" id="PF13561">
    <property type="entry name" value="adh_short_C2"/>
    <property type="match status" value="1"/>
</dbReference>
<dbReference type="PANTHER" id="PTHR24321:SF8">
    <property type="entry name" value="ESTRADIOL 17-BETA-DEHYDROGENASE 8-RELATED"/>
    <property type="match status" value="1"/>
</dbReference>
<evidence type="ECO:0000313" key="5">
    <source>
        <dbReference type="EMBL" id="CAB4832286.1"/>
    </source>
</evidence>
<dbReference type="CDD" id="cd05233">
    <property type="entry name" value="SDR_c"/>
    <property type="match status" value="1"/>
</dbReference>
<name>A0A6J6A8L1_9ZZZZ</name>
<dbReference type="EMBL" id="CAFBMT010000009">
    <property type="protein sequence ID" value="CAB4936927.1"/>
    <property type="molecule type" value="Genomic_DNA"/>
</dbReference>
<accession>A0A6J6A8L1</accession>
<dbReference type="Gene3D" id="3.40.50.720">
    <property type="entry name" value="NAD(P)-binding Rossmann-like Domain"/>
    <property type="match status" value="1"/>
</dbReference>
<comment type="similarity">
    <text evidence="1">Belongs to the short-chain dehydrogenases/reductases (SDR) family.</text>
</comment>
<evidence type="ECO:0000313" key="6">
    <source>
        <dbReference type="EMBL" id="CAB4853239.1"/>
    </source>
</evidence>
<dbReference type="EMBL" id="CAFBOL010000139">
    <property type="protein sequence ID" value="CAB5016965.1"/>
    <property type="molecule type" value="Genomic_DNA"/>
</dbReference>
<dbReference type="GO" id="GO:0016491">
    <property type="term" value="F:oxidoreductase activity"/>
    <property type="evidence" value="ECO:0007669"/>
    <property type="project" value="UniProtKB-KW"/>
</dbReference>
<reference evidence="3" key="1">
    <citation type="submission" date="2020-05" db="EMBL/GenBank/DDBJ databases">
        <authorList>
            <person name="Chiriac C."/>
            <person name="Salcher M."/>
            <person name="Ghai R."/>
            <person name="Kavagutti S V."/>
        </authorList>
    </citation>
    <scope>NUCLEOTIDE SEQUENCE</scope>
</reference>
<protein>
    <submittedName>
        <fullName evidence="3">Unannotated protein</fullName>
    </submittedName>
</protein>
<evidence type="ECO:0000256" key="2">
    <source>
        <dbReference type="ARBA" id="ARBA00023002"/>
    </source>
</evidence>
<dbReference type="EMBL" id="CAFAAV010000207">
    <property type="protein sequence ID" value="CAB4832286.1"/>
    <property type="molecule type" value="Genomic_DNA"/>
</dbReference>
<dbReference type="EMBL" id="CAESGF010000009">
    <property type="protein sequence ID" value="CAB4363948.1"/>
    <property type="molecule type" value="Genomic_DNA"/>
</dbReference>
<evidence type="ECO:0000313" key="7">
    <source>
        <dbReference type="EMBL" id="CAB4936927.1"/>
    </source>
</evidence>
<dbReference type="EMBL" id="CAFBIY010000221">
    <property type="protein sequence ID" value="CAB4853239.1"/>
    <property type="molecule type" value="Genomic_DNA"/>
</dbReference>
<evidence type="ECO:0000256" key="1">
    <source>
        <dbReference type="ARBA" id="ARBA00006484"/>
    </source>
</evidence>
<dbReference type="PRINTS" id="PR00080">
    <property type="entry name" value="SDRFAMILY"/>
</dbReference>
<evidence type="ECO:0000313" key="4">
    <source>
        <dbReference type="EMBL" id="CAB4725312.1"/>
    </source>
</evidence>
<organism evidence="3">
    <name type="scientific">freshwater metagenome</name>
    <dbReference type="NCBI Taxonomy" id="449393"/>
    <lineage>
        <taxon>unclassified sequences</taxon>
        <taxon>metagenomes</taxon>
        <taxon>ecological metagenomes</taxon>
    </lineage>
</organism>
<sequence>MGMDREHEGRIAVVTGGGRGFGKAFGHALAARGAHVVLADIEPAVGEEAAAEIRAAGGSASAFPVDVADELQAEALVADTVAKHGGIDIFINNAGLHSAAFNHPTSTLGVAKLRRLMDVNVMGTIICTMAAAPAMKGRKGAAIMNISSMAAYGCGTAYGVSKLAVQGITMMSARELGPDGIRVNAIAPGLIFTETIRAELPPAVVEMVKGTQLINREGEEPDIVEMMLFLCSDRSSFITGETYRVSGGATLQI</sequence>
<evidence type="ECO:0000313" key="8">
    <source>
        <dbReference type="EMBL" id="CAB5016965.1"/>
    </source>
</evidence>